<feature type="transmembrane region" description="Helical" evidence="2">
    <location>
        <begin position="188"/>
        <end position="213"/>
    </location>
</feature>
<evidence type="ECO:0000256" key="1">
    <source>
        <dbReference type="SAM" id="MobiDB-lite"/>
    </source>
</evidence>
<dbReference type="AlphaFoldDB" id="A0A7W4UQC7"/>
<gene>
    <name evidence="3" type="ORF">FHX72_002569</name>
</gene>
<feature type="compositionally biased region" description="Low complexity" evidence="1">
    <location>
        <begin position="253"/>
        <end position="282"/>
    </location>
</feature>
<feature type="transmembrane region" description="Helical" evidence="2">
    <location>
        <begin position="147"/>
        <end position="176"/>
    </location>
</feature>
<feature type="transmembrane region" description="Helical" evidence="2">
    <location>
        <begin position="93"/>
        <end position="111"/>
    </location>
</feature>
<reference evidence="3 4" key="1">
    <citation type="submission" date="2020-08" db="EMBL/GenBank/DDBJ databases">
        <title>Sequencing the genomes of 1000 actinobacteria strains.</title>
        <authorList>
            <person name="Klenk H.-P."/>
        </authorList>
    </citation>
    <scope>NUCLEOTIDE SEQUENCE [LARGE SCALE GENOMIC DNA]</scope>
    <source>
        <strain evidence="3 4">DSM 20419</strain>
    </source>
</reference>
<dbReference type="EMBL" id="JACHWJ010000004">
    <property type="protein sequence ID" value="MBB2958423.1"/>
    <property type="molecule type" value="Genomic_DNA"/>
</dbReference>
<dbReference type="Pfam" id="PF04018">
    <property type="entry name" value="VCA0040-like"/>
    <property type="match status" value="1"/>
</dbReference>
<name>A0A7W4UQC7_9MICO</name>
<feature type="compositionally biased region" description="Polar residues" evidence="1">
    <location>
        <begin position="242"/>
        <end position="252"/>
    </location>
</feature>
<protein>
    <submittedName>
        <fullName evidence="3">Putative membrane protein</fullName>
    </submittedName>
</protein>
<dbReference type="RefSeq" id="WP_338110127.1">
    <property type="nucleotide sequence ID" value="NZ_JACHWJ010000004.1"/>
</dbReference>
<accession>A0A7W4UQC7</accession>
<keyword evidence="4" id="KW-1185">Reference proteome</keyword>
<dbReference type="PANTHER" id="PTHR37308">
    <property type="entry name" value="INTEGRAL MEMBRANE PROTEIN"/>
    <property type="match status" value="1"/>
</dbReference>
<evidence type="ECO:0000313" key="4">
    <source>
        <dbReference type="Proteomes" id="UP000545286"/>
    </source>
</evidence>
<dbReference type="Proteomes" id="UP000545286">
    <property type="component" value="Unassembled WGS sequence"/>
</dbReference>
<evidence type="ECO:0000313" key="3">
    <source>
        <dbReference type="EMBL" id="MBB2958423.1"/>
    </source>
</evidence>
<proteinExistence type="predicted"/>
<dbReference type="InterPro" id="IPR007163">
    <property type="entry name" value="VCA0040-like"/>
</dbReference>
<feature type="region of interest" description="Disordered" evidence="1">
    <location>
        <begin position="240"/>
        <end position="322"/>
    </location>
</feature>
<sequence length="322" mass="33356">MTEIIPGVSGGTIALLIGVYETLIDSAGHLVLGVVRAAVDTVRGRGLNRAREHFSQVKWGLVLPIGIGMLVALVIAARLVAPLIEAHPIPSRALFAGLIAVSLIVPARMLGARWQLRDYAIAVPAAVLSFVLTGLPSANDADPSPVAIFVSAAVAVCALVLPGVSGSFVLVTTGMYEPTLRALNSLDLGYIALFAVGAGTGLALFVQVLLWLLSKHRRVTLALMTGLMAGSLRALWGRGRPTTANCSGPRGTSSAPCSGSCSARRSSPRSSSPKGFSSAAPSARRRTPIHTSNPGDTPQARRMSVVLASMSPASTRQQGSAR</sequence>
<feature type="transmembrane region" description="Helical" evidence="2">
    <location>
        <begin position="59"/>
        <end position="81"/>
    </location>
</feature>
<keyword evidence="2" id="KW-1133">Transmembrane helix</keyword>
<comment type="caution">
    <text evidence="3">The sequence shown here is derived from an EMBL/GenBank/DDBJ whole genome shotgun (WGS) entry which is preliminary data.</text>
</comment>
<feature type="transmembrane region" description="Helical" evidence="2">
    <location>
        <begin position="12"/>
        <end position="39"/>
    </location>
</feature>
<keyword evidence="2" id="KW-0472">Membrane</keyword>
<keyword evidence="2" id="KW-0812">Transmembrane</keyword>
<evidence type="ECO:0000256" key="2">
    <source>
        <dbReference type="SAM" id="Phobius"/>
    </source>
</evidence>
<organism evidence="3 4">
    <name type="scientific">Pseudoclavibacter helvolus</name>
    <dbReference type="NCBI Taxonomy" id="255205"/>
    <lineage>
        <taxon>Bacteria</taxon>
        <taxon>Bacillati</taxon>
        <taxon>Actinomycetota</taxon>
        <taxon>Actinomycetes</taxon>
        <taxon>Micrococcales</taxon>
        <taxon>Microbacteriaceae</taxon>
        <taxon>Pseudoclavibacter</taxon>
    </lineage>
</organism>
<feature type="transmembrane region" description="Helical" evidence="2">
    <location>
        <begin position="118"/>
        <end position="135"/>
    </location>
</feature>
<dbReference type="PANTHER" id="PTHR37308:SF1">
    <property type="entry name" value="POLYPRENYL-PHOSPHATE TRANSPORTER"/>
    <property type="match status" value="1"/>
</dbReference>
<feature type="compositionally biased region" description="Polar residues" evidence="1">
    <location>
        <begin position="311"/>
        <end position="322"/>
    </location>
</feature>